<protein>
    <submittedName>
        <fullName evidence="3">GGDEF domain-containing protein</fullName>
    </submittedName>
</protein>
<organism evidence="2 3">
    <name type="scientific">Plectus sambesii</name>
    <dbReference type="NCBI Taxonomy" id="2011161"/>
    <lineage>
        <taxon>Eukaryota</taxon>
        <taxon>Metazoa</taxon>
        <taxon>Ecdysozoa</taxon>
        <taxon>Nematoda</taxon>
        <taxon>Chromadorea</taxon>
        <taxon>Plectida</taxon>
        <taxon>Plectina</taxon>
        <taxon>Plectoidea</taxon>
        <taxon>Plectidae</taxon>
        <taxon>Plectus</taxon>
    </lineage>
</organism>
<feature type="compositionally biased region" description="Basic residues" evidence="1">
    <location>
        <begin position="110"/>
        <end position="121"/>
    </location>
</feature>
<sequence>MTTNKVGRRGCGPVQRGADSLRRRDAQTGPVRRAPETVSVDRTENETNRVAVAVTLFCTGGSWNDYSGSRSLDDLKETARVVLYRERASKARKTGKARSESENSLFTRTTARRNKRSAARG</sequence>
<feature type="compositionally biased region" description="Basic and acidic residues" evidence="1">
    <location>
        <begin position="33"/>
        <end position="43"/>
    </location>
</feature>
<dbReference type="WBParaSite" id="PSAMB.scaffold1476size31015.g13333.t1">
    <property type="protein sequence ID" value="PSAMB.scaffold1476size31015.g13333.t1"/>
    <property type="gene ID" value="PSAMB.scaffold1476size31015.g13333"/>
</dbReference>
<keyword evidence="2" id="KW-1185">Reference proteome</keyword>
<evidence type="ECO:0000313" key="3">
    <source>
        <dbReference type="WBParaSite" id="PSAMB.scaffold1476size31015.g13333.t1"/>
    </source>
</evidence>
<evidence type="ECO:0000313" key="2">
    <source>
        <dbReference type="Proteomes" id="UP000887566"/>
    </source>
</evidence>
<reference evidence="3" key="1">
    <citation type="submission" date="2022-11" db="UniProtKB">
        <authorList>
            <consortium name="WormBaseParasite"/>
        </authorList>
    </citation>
    <scope>IDENTIFICATION</scope>
</reference>
<name>A0A914V2H2_9BILA</name>
<proteinExistence type="predicted"/>
<feature type="region of interest" description="Disordered" evidence="1">
    <location>
        <begin position="88"/>
        <end position="121"/>
    </location>
</feature>
<evidence type="ECO:0000256" key="1">
    <source>
        <dbReference type="SAM" id="MobiDB-lite"/>
    </source>
</evidence>
<dbReference type="Proteomes" id="UP000887566">
    <property type="component" value="Unplaced"/>
</dbReference>
<feature type="region of interest" description="Disordered" evidence="1">
    <location>
        <begin position="1"/>
        <end position="43"/>
    </location>
</feature>
<dbReference type="AlphaFoldDB" id="A0A914V2H2"/>
<accession>A0A914V2H2</accession>